<dbReference type="InterPro" id="IPR052465">
    <property type="entry name" value="Mito_NAD+_Carrier"/>
</dbReference>
<keyword evidence="3 11" id="KW-0813">Transport</keyword>
<evidence type="ECO:0000256" key="3">
    <source>
        <dbReference type="ARBA" id="ARBA00022448"/>
    </source>
</evidence>
<dbReference type="InterPro" id="IPR018108">
    <property type="entry name" value="MCP_transmembrane"/>
</dbReference>
<keyword evidence="4 10" id="KW-0812">Transmembrane</keyword>
<evidence type="ECO:0000256" key="1">
    <source>
        <dbReference type="ARBA" id="ARBA00004448"/>
    </source>
</evidence>
<feature type="repeat" description="Solcar" evidence="10">
    <location>
        <begin position="100"/>
        <end position="184"/>
    </location>
</feature>
<evidence type="ECO:0000313" key="14">
    <source>
        <dbReference type="EnsemblMetazoa" id="XP_019759873.1"/>
    </source>
</evidence>
<evidence type="ECO:0000256" key="7">
    <source>
        <dbReference type="ARBA" id="ARBA00022989"/>
    </source>
</evidence>
<evidence type="ECO:0000313" key="12">
    <source>
        <dbReference type="EMBL" id="ENN77448.1"/>
    </source>
</evidence>
<dbReference type="Proteomes" id="UP000030742">
    <property type="component" value="Unassembled WGS sequence"/>
</dbReference>
<evidence type="ECO:0000256" key="2">
    <source>
        <dbReference type="ARBA" id="ARBA00006375"/>
    </source>
</evidence>
<gene>
    <name evidence="14" type="primary">109537533</name>
    <name evidence="13" type="ORF">D910_10837</name>
    <name evidence="12" type="ORF">YQE_06272</name>
</gene>
<accession>N6TI03</accession>
<dbReference type="OMA" id="GCAFNTG"/>
<reference evidence="14" key="2">
    <citation type="submission" date="2024-08" db="UniProtKB">
        <authorList>
            <consortium name="EnsemblMetazoa"/>
        </authorList>
    </citation>
    <scope>IDENTIFICATION</scope>
</reference>
<comment type="subcellular location">
    <subcellularLocation>
        <location evidence="1">Mitochondrion inner membrane</location>
        <topology evidence="1">Multi-pass membrane protein</topology>
    </subcellularLocation>
</comment>
<dbReference type="EMBL" id="KB740948">
    <property type="protein sequence ID" value="ENN77448.1"/>
    <property type="molecule type" value="Genomic_DNA"/>
</dbReference>
<dbReference type="Proteomes" id="UP000019118">
    <property type="component" value="Unassembled WGS sequence"/>
</dbReference>
<reference evidence="15 16" key="1">
    <citation type="journal article" date="2013" name="Genome Biol.">
        <title>Draft genome of the mountain pine beetle, Dendroctonus ponderosae Hopkins, a major forest pest.</title>
        <authorList>
            <person name="Keeling C.I."/>
            <person name="Yuen M.M."/>
            <person name="Liao N.Y."/>
            <person name="Docking T.R."/>
            <person name="Chan S.K."/>
            <person name="Taylor G.A."/>
            <person name="Palmquist D.L."/>
            <person name="Jackman S.D."/>
            <person name="Nguyen A."/>
            <person name="Li M."/>
            <person name="Henderson H."/>
            <person name="Janes J.K."/>
            <person name="Zhao Y."/>
            <person name="Pandoh P."/>
            <person name="Moore R."/>
            <person name="Sperling F.A."/>
            <person name="Huber D.P."/>
            <person name="Birol I."/>
            <person name="Jones S.J."/>
            <person name="Bohlmann J."/>
        </authorList>
    </citation>
    <scope>NUCLEOTIDE SEQUENCE</scope>
</reference>
<dbReference type="PROSITE" id="PS50920">
    <property type="entry name" value="SOLCAR"/>
    <property type="match status" value="2"/>
</dbReference>
<dbReference type="STRING" id="77166.N6TI03"/>
<evidence type="ECO:0000256" key="5">
    <source>
        <dbReference type="ARBA" id="ARBA00022737"/>
    </source>
</evidence>
<dbReference type="GO" id="GO:0051724">
    <property type="term" value="F:NAD transmembrane transporter activity"/>
    <property type="evidence" value="ECO:0007669"/>
    <property type="project" value="TreeGrafter"/>
</dbReference>
<name>N6TI03_DENPD</name>
<comment type="similarity">
    <text evidence="2 11">Belongs to the mitochondrial carrier (TC 2.A.29) family.</text>
</comment>
<dbReference type="Pfam" id="PF00153">
    <property type="entry name" value="Mito_carr"/>
    <property type="match status" value="3"/>
</dbReference>
<protein>
    <recommendedName>
        <fullName evidence="17">Mitochondrial carrier protein</fullName>
    </recommendedName>
</protein>
<evidence type="ECO:0000313" key="13">
    <source>
        <dbReference type="EMBL" id="ERL93548.1"/>
    </source>
</evidence>
<keyword evidence="15" id="KW-1185">Reference proteome</keyword>
<dbReference type="InterPro" id="IPR023395">
    <property type="entry name" value="MCP_dom_sf"/>
</dbReference>
<dbReference type="HOGENOM" id="CLU_061821_0_0_1"/>
<dbReference type="PANTHER" id="PTHR46131:SF1">
    <property type="entry name" value="SD08549P"/>
    <property type="match status" value="1"/>
</dbReference>
<evidence type="ECO:0000256" key="10">
    <source>
        <dbReference type="PROSITE-ProRule" id="PRU00282"/>
    </source>
</evidence>
<keyword evidence="7" id="KW-1133">Transmembrane helix</keyword>
<dbReference type="SUPFAM" id="SSF103506">
    <property type="entry name" value="Mitochondrial carrier"/>
    <property type="match status" value="1"/>
</dbReference>
<keyword evidence="5" id="KW-0677">Repeat</keyword>
<dbReference type="Gene3D" id="1.50.40.10">
    <property type="entry name" value="Mitochondrial carrier domain"/>
    <property type="match status" value="1"/>
</dbReference>
<feature type="non-terminal residue" evidence="12">
    <location>
        <position position="1"/>
    </location>
</feature>
<dbReference type="EnsemblMetazoa" id="XM_019904314.1">
    <property type="protein sequence ID" value="XP_019759873.1"/>
    <property type="gene ID" value="LOC109537533"/>
</dbReference>
<dbReference type="OrthoDB" id="2139348at2759"/>
<dbReference type="EMBL" id="KB632364">
    <property type="protein sequence ID" value="ERL93548.1"/>
    <property type="molecule type" value="Genomic_DNA"/>
</dbReference>
<evidence type="ECO:0000313" key="15">
    <source>
        <dbReference type="Proteomes" id="UP000019118"/>
    </source>
</evidence>
<evidence type="ECO:0000256" key="11">
    <source>
        <dbReference type="RuleBase" id="RU000488"/>
    </source>
</evidence>
<keyword evidence="6" id="KW-0999">Mitochondrion inner membrane</keyword>
<evidence type="ECO:0000256" key="6">
    <source>
        <dbReference type="ARBA" id="ARBA00022792"/>
    </source>
</evidence>
<dbReference type="PANTHER" id="PTHR46131">
    <property type="entry name" value="SD08549P"/>
    <property type="match status" value="1"/>
</dbReference>
<evidence type="ECO:0000256" key="9">
    <source>
        <dbReference type="ARBA" id="ARBA00023136"/>
    </source>
</evidence>
<keyword evidence="9 10" id="KW-0472">Membrane</keyword>
<feature type="repeat" description="Solcar" evidence="10">
    <location>
        <begin position="13"/>
        <end position="93"/>
    </location>
</feature>
<evidence type="ECO:0000256" key="8">
    <source>
        <dbReference type="ARBA" id="ARBA00023128"/>
    </source>
</evidence>
<sequence>MSSLVSSYLGASTFNWQEFVCGWGAAVINVSVTYPINKLIFRQMLHGIQAESAYHQLREEGMYYLYRGMLPPLCQKSLSLSLMFGVYEEVRHPLVKLNVDPYSAKCIGGLVSGTSEALLMPFERIQTLLSNSHYHDEFRNTAHAFKRLGQFGVREYYRGLVPILLRNGPSNACFFVLREELQENINEINNELVKTCAEFVGGALIGVVLSTFFYPLNVLKVAMQNKIGGQFENPWKVLLQVYKERGGKIRYIYHGVQMNCTRAFVSWGVMNAAYEHLKEIVY</sequence>
<dbReference type="GO" id="GO:0005743">
    <property type="term" value="C:mitochondrial inner membrane"/>
    <property type="evidence" value="ECO:0007669"/>
    <property type="project" value="UniProtKB-SubCell"/>
</dbReference>
<dbReference type="AlphaFoldDB" id="N6TI03"/>
<proteinExistence type="inferred from homology"/>
<evidence type="ECO:0000313" key="16">
    <source>
        <dbReference type="Proteomes" id="UP000030742"/>
    </source>
</evidence>
<evidence type="ECO:0000256" key="4">
    <source>
        <dbReference type="ARBA" id="ARBA00022692"/>
    </source>
</evidence>
<dbReference type="KEGG" id="dpa:109537533"/>
<organism evidence="12">
    <name type="scientific">Dendroctonus ponderosae</name>
    <name type="common">Mountain pine beetle</name>
    <dbReference type="NCBI Taxonomy" id="77166"/>
    <lineage>
        <taxon>Eukaryota</taxon>
        <taxon>Metazoa</taxon>
        <taxon>Ecdysozoa</taxon>
        <taxon>Arthropoda</taxon>
        <taxon>Hexapoda</taxon>
        <taxon>Insecta</taxon>
        <taxon>Pterygota</taxon>
        <taxon>Neoptera</taxon>
        <taxon>Endopterygota</taxon>
        <taxon>Coleoptera</taxon>
        <taxon>Polyphaga</taxon>
        <taxon>Cucujiformia</taxon>
        <taxon>Curculionidae</taxon>
        <taxon>Scolytinae</taxon>
        <taxon>Dendroctonus</taxon>
    </lineage>
</organism>
<keyword evidence="8" id="KW-0496">Mitochondrion</keyword>
<evidence type="ECO:0008006" key="17">
    <source>
        <dbReference type="Google" id="ProtNLM"/>
    </source>
</evidence>